<gene>
    <name evidence="2" type="ORF">AACH11_13290</name>
</gene>
<dbReference type="PANTHER" id="PTHR48207:SF3">
    <property type="entry name" value="SUCCINATE--HYDROXYMETHYLGLUTARATE COA-TRANSFERASE"/>
    <property type="match status" value="1"/>
</dbReference>
<keyword evidence="3" id="KW-1185">Reference proteome</keyword>
<dbReference type="Proteomes" id="UP001368500">
    <property type="component" value="Unassembled WGS sequence"/>
</dbReference>
<dbReference type="SUPFAM" id="SSF89796">
    <property type="entry name" value="CoA-transferase family III (CaiB/BaiF)"/>
    <property type="match status" value="1"/>
</dbReference>
<dbReference type="PANTHER" id="PTHR48207">
    <property type="entry name" value="SUCCINATE--HYDROXYMETHYLGLUTARATE COA-TRANSFERASE"/>
    <property type="match status" value="1"/>
</dbReference>
<dbReference type="Gene3D" id="3.40.50.10540">
    <property type="entry name" value="Crotonobetainyl-coa:carnitine coa-transferase, domain 1"/>
    <property type="match status" value="1"/>
</dbReference>
<name>A0ABU9BCU5_9BURK</name>
<organism evidence="2 3">
    <name type="scientific">Pseudaquabacterium rugosum</name>
    <dbReference type="NCBI Taxonomy" id="2984194"/>
    <lineage>
        <taxon>Bacteria</taxon>
        <taxon>Pseudomonadati</taxon>
        <taxon>Pseudomonadota</taxon>
        <taxon>Betaproteobacteria</taxon>
        <taxon>Burkholderiales</taxon>
        <taxon>Sphaerotilaceae</taxon>
        <taxon>Pseudaquabacterium</taxon>
    </lineage>
</organism>
<dbReference type="RefSeq" id="WP_341374722.1">
    <property type="nucleotide sequence ID" value="NZ_JBBUTF010000011.1"/>
</dbReference>
<proteinExistence type="predicted"/>
<dbReference type="InterPro" id="IPR044855">
    <property type="entry name" value="CoA-Trfase_III_dom3_sf"/>
</dbReference>
<comment type="caution">
    <text evidence="2">The sequence shown here is derived from an EMBL/GenBank/DDBJ whole genome shotgun (WGS) entry which is preliminary data.</text>
</comment>
<evidence type="ECO:0000313" key="3">
    <source>
        <dbReference type="Proteomes" id="UP001368500"/>
    </source>
</evidence>
<evidence type="ECO:0000256" key="1">
    <source>
        <dbReference type="ARBA" id="ARBA00022679"/>
    </source>
</evidence>
<reference evidence="2 3" key="1">
    <citation type="submission" date="2024-04" db="EMBL/GenBank/DDBJ databases">
        <title>Novel species of the genus Ideonella isolated from streams.</title>
        <authorList>
            <person name="Lu H."/>
        </authorList>
    </citation>
    <scope>NUCLEOTIDE SEQUENCE [LARGE SCALE GENOMIC DNA]</scope>
    <source>
        <strain evidence="2 3">BYS139W</strain>
    </source>
</reference>
<dbReference type="Gene3D" id="3.30.1540.10">
    <property type="entry name" value="formyl-coa transferase, domain 3"/>
    <property type="match status" value="1"/>
</dbReference>
<protein>
    <submittedName>
        <fullName evidence="2">CaiB/BaiF CoA-transferase family protein</fullName>
    </submittedName>
</protein>
<dbReference type="InterPro" id="IPR003673">
    <property type="entry name" value="CoA-Trfase_fam_III"/>
</dbReference>
<sequence length="434" mass="46077">MTDVSSGTKANANANANAHAAPTDAAADRPLPLAGLRVVEFTHMVMGPTCGMILADLGAEVIKVEPLAGDSTRQLLGSGAGFFGIFNRNKKSLAIDVKDPRGREAVLRLLATADVFSENFKAGTMDRLGFGAAALSRLNPGLICVSHKGFLPGPYEHRTALDEVVQMMGGLAYMTGPEGRPLRAGTSVNDIMGGMFGAIGVLAALRERDRTGRGQQVQSALFENNVFLVAQHMMQFAVTGRPAAPMPSRISAWAVYDVFSVKDGEQIFLAAVTDTQWALMCEAFGFDDLQRDPRLVSNNDRVQARSWMLPLLRQRFEAFGAAELAARFERIGLPYAPIARPHELFDDPHLQATGGLAPVTLPADASGAGRAVETQVPLLPLTLDGQRPGLRHAPPSLGQDTDAVLREAGYSADEIAALRAAGVIGGATADPQGR</sequence>
<keyword evidence="1" id="KW-0808">Transferase</keyword>
<dbReference type="Pfam" id="PF02515">
    <property type="entry name" value="CoA_transf_3"/>
    <property type="match status" value="1"/>
</dbReference>
<dbReference type="EMBL" id="JBBUTF010000011">
    <property type="protein sequence ID" value="MEK8026939.1"/>
    <property type="molecule type" value="Genomic_DNA"/>
</dbReference>
<evidence type="ECO:0000313" key="2">
    <source>
        <dbReference type="EMBL" id="MEK8026939.1"/>
    </source>
</evidence>
<dbReference type="InterPro" id="IPR050483">
    <property type="entry name" value="CoA-transferase_III_domain"/>
</dbReference>
<dbReference type="InterPro" id="IPR023606">
    <property type="entry name" value="CoA-Trfase_III_dom_1_sf"/>
</dbReference>
<accession>A0ABU9BCU5</accession>